<evidence type="ECO:0000259" key="1">
    <source>
        <dbReference type="Pfam" id="PF13924"/>
    </source>
</evidence>
<reference evidence="2" key="1">
    <citation type="submission" date="2023-07" db="EMBL/GenBank/DDBJ databases">
        <authorList>
            <person name="Kim M.K."/>
        </authorList>
    </citation>
    <scope>NUCLEOTIDE SEQUENCE</scope>
    <source>
        <strain evidence="2">CA1-15</strain>
    </source>
</reference>
<feature type="domain" description="Lipocalin-like" evidence="1">
    <location>
        <begin position="8"/>
        <end position="142"/>
    </location>
</feature>
<evidence type="ECO:0000313" key="2">
    <source>
        <dbReference type="EMBL" id="MDO7842154.1"/>
    </source>
</evidence>
<accession>A0ABT8ZX90</accession>
<dbReference type="Proteomes" id="UP001176468">
    <property type="component" value="Unassembled WGS sequence"/>
</dbReference>
<name>A0ABT8ZX90_9SPHN</name>
<dbReference type="RefSeq" id="WP_304560622.1">
    <property type="nucleotide sequence ID" value="NZ_JAUQSZ010000004.1"/>
</dbReference>
<evidence type="ECO:0000313" key="3">
    <source>
        <dbReference type="Proteomes" id="UP001176468"/>
    </source>
</evidence>
<dbReference type="Pfam" id="PF13924">
    <property type="entry name" value="Lipocalin_5"/>
    <property type="match status" value="1"/>
</dbReference>
<keyword evidence="3" id="KW-1185">Reference proteome</keyword>
<protein>
    <submittedName>
        <fullName evidence="2">Lipocalin-like domain-containing protein</fullName>
    </submittedName>
</protein>
<comment type="caution">
    <text evidence="2">The sequence shown here is derived from an EMBL/GenBank/DDBJ whole genome shotgun (WGS) entry which is preliminary data.</text>
</comment>
<proteinExistence type="predicted"/>
<gene>
    <name evidence="2" type="ORF">Q5H94_07440</name>
</gene>
<organism evidence="2 3">
    <name type="scientific">Sphingomonas immobilis</name>
    <dbReference type="NCBI Taxonomy" id="3063997"/>
    <lineage>
        <taxon>Bacteria</taxon>
        <taxon>Pseudomonadati</taxon>
        <taxon>Pseudomonadota</taxon>
        <taxon>Alphaproteobacteria</taxon>
        <taxon>Sphingomonadales</taxon>
        <taxon>Sphingomonadaceae</taxon>
        <taxon>Sphingomonas</taxon>
    </lineage>
</organism>
<sequence length="143" mass="15795">MIRERLLGAWKLVTFEAWTADGRQYSPMGRAGQGYIVYSPDGHVSVSLSRGDRQADDAGRPIHRLDDAGAAALARSYTAYAGPFEVDEERAVARHHFELSLDPTMIGTLQERHVRFPADDLLELSVKPGASGLDTSTVLWRRA</sequence>
<dbReference type="InterPro" id="IPR024311">
    <property type="entry name" value="Lipocalin-like"/>
</dbReference>
<dbReference type="EMBL" id="JAUQSZ010000004">
    <property type="protein sequence ID" value="MDO7842154.1"/>
    <property type="molecule type" value="Genomic_DNA"/>
</dbReference>